<feature type="domain" description="NolW-like" evidence="6">
    <location>
        <begin position="249"/>
        <end position="362"/>
    </location>
</feature>
<dbReference type="AlphaFoldDB" id="A0A0W8G8Q1"/>
<gene>
    <name evidence="7" type="ORF">ASZ90_000732</name>
</gene>
<dbReference type="PANTHER" id="PTHR30604:SF1">
    <property type="entry name" value="DNA UTILIZATION PROTEIN HOFQ"/>
    <property type="match status" value="1"/>
</dbReference>
<sequence length="663" mass="71363">MGVMTGHDATLRRYAAMIAACLLAGAFLAAGCSKPPEKDPFFDHWRDKADASQGYSPTAGPKNLAVEAKPIEAAQKARVSETSLNARPVVMEIGQEKRLPTTRVSLKMYNTDLVAVLRALARAANQNIVVSSTLRPAEIKVQPLLPPGAPGQGGPEAGAPRPPQDSKSHDDKTRSILVNVNIADAPWNEAFESILHANGLSYTWEGDIIRVVTLEDLENDQKMKEVQEKILVQKEKLKLGDPLMTCKVEINYADLGDALETVRVFLDPTRKIKERPKLENLQRSTTGSGSGSGGVVITGTGKSGTDDDDTKEDDEKKIGRPGKVRGYVTPDYHTNSLIIQASREDMDRLLKLIAQVDEPRPQVVVKAIIIETTKDVARELGVQWGGRLQSGSGNTPFAMTPAGYYDSSGALTPYYGTSPSGQGFGMNFPTTGSLTSAASTAATGLGGQGMGLNFLFGNINGNNLEAQLTALAERGKVNILSNPSITTLENRVAYTWNGRQIPYVSSSQYGTNVQFRNAVLLLGMIPHIIDGNRLRMDILVTNDEVDNNQNNWVQGNPPLITKETRTTLIVEDGDTIVISGLTKDTVSDTASGIPYLKDIPGLGYLFKTKGDSVTKQEVLIFITPTVLAPKPLAMAPGPRVTPMDGNAMVLPSDGVDLESRPGF</sequence>
<dbReference type="InterPro" id="IPR001775">
    <property type="entry name" value="GspD/PilQ"/>
</dbReference>
<evidence type="ECO:0000256" key="3">
    <source>
        <dbReference type="ARBA" id="ARBA00023136"/>
    </source>
</evidence>
<evidence type="ECO:0000313" key="7">
    <source>
        <dbReference type="EMBL" id="KUG29378.1"/>
    </source>
</evidence>
<keyword evidence="2" id="KW-0732">Signal</keyword>
<dbReference type="Pfam" id="PF00263">
    <property type="entry name" value="Secretin"/>
    <property type="match status" value="1"/>
</dbReference>
<feature type="region of interest" description="Disordered" evidence="4">
    <location>
        <begin position="276"/>
        <end position="325"/>
    </location>
</feature>
<feature type="region of interest" description="Disordered" evidence="4">
    <location>
        <begin position="142"/>
        <end position="172"/>
    </location>
</feature>
<dbReference type="EMBL" id="LNQE01000093">
    <property type="protein sequence ID" value="KUG29378.1"/>
    <property type="molecule type" value="Genomic_DNA"/>
</dbReference>
<dbReference type="PRINTS" id="PR00811">
    <property type="entry name" value="BCTERIALGSPD"/>
</dbReference>
<dbReference type="GO" id="GO:0016020">
    <property type="term" value="C:membrane"/>
    <property type="evidence" value="ECO:0007669"/>
    <property type="project" value="UniProtKB-SubCell"/>
</dbReference>
<dbReference type="InterPro" id="IPR051808">
    <property type="entry name" value="Type_IV_pilus_biogenesis"/>
</dbReference>
<evidence type="ECO:0000256" key="4">
    <source>
        <dbReference type="SAM" id="MobiDB-lite"/>
    </source>
</evidence>
<keyword evidence="3" id="KW-0472">Membrane</keyword>
<dbReference type="PANTHER" id="PTHR30604">
    <property type="entry name" value="PROTEIN TRANSPORT PROTEIN HOFQ"/>
    <property type="match status" value="1"/>
</dbReference>
<name>A0A0W8G8Q1_9ZZZZ</name>
<feature type="domain" description="Type II/III secretion system secretin-like" evidence="5">
    <location>
        <begin position="470"/>
        <end position="627"/>
    </location>
</feature>
<dbReference type="Pfam" id="PF03958">
    <property type="entry name" value="Secretin_N"/>
    <property type="match status" value="1"/>
</dbReference>
<evidence type="ECO:0000256" key="1">
    <source>
        <dbReference type="ARBA" id="ARBA00004370"/>
    </source>
</evidence>
<comment type="caution">
    <text evidence="7">The sequence shown here is derived from an EMBL/GenBank/DDBJ whole genome shotgun (WGS) entry which is preliminary data.</text>
</comment>
<dbReference type="Gene3D" id="3.30.1370.120">
    <property type="match status" value="1"/>
</dbReference>
<evidence type="ECO:0000259" key="6">
    <source>
        <dbReference type="Pfam" id="PF03958"/>
    </source>
</evidence>
<comment type="subcellular location">
    <subcellularLocation>
        <location evidence="1">Membrane</location>
    </subcellularLocation>
</comment>
<dbReference type="InterPro" id="IPR005644">
    <property type="entry name" value="NolW-like"/>
</dbReference>
<protein>
    <submittedName>
        <fullName evidence="7">Uncharacterized protein</fullName>
    </submittedName>
</protein>
<dbReference type="Gene3D" id="3.55.50.30">
    <property type="match status" value="1"/>
</dbReference>
<evidence type="ECO:0000256" key="2">
    <source>
        <dbReference type="ARBA" id="ARBA00022729"/>
    </source>
</evidence>
<dbReference type="GO" id="GO:0009306">
    <property type="term" value="P:protein secretion"/>
    <property type="evidence" value="ECO:0007669"/>
    <property type="project" value="InterPro"/>
</dbReference>
<dbReference type="InterPro" id="IPR004846">
    <property type="entry name" value="T2SS/T3SS_dom"/>
</dbReference>
<accession>A0A0W8G8Q1</accession>
<organism evidence="7">
    <name type="scientific">hydrocarbon metagenome</name>
    <dbReference type="NCBI Taxonomy" id="938273"/>
    <lineage>
        <taxon>unclassified sequences</taxon>
        <taxon>metagenomes</taxon>
        <taxon>ecological metagenomes</taxon>
    </lineage>
</organism>
<reference evidence="7" key="1">
    <citation type="journal article" date="2015" name="Proc. Natl. Acad. Sci. U.S.A.">
        <title>Networks of energetic and metabolic interactions define dynamics in microbial communities.</title>
        <authorList>
            <person name="Embree M."/>
            <person name="Liu J.K."/>
            <person name="Al-Bassam M.M."/>
            <person name="Zengler K."/>
        </authorList>
    </citation>
    <scope>NUCLEOTIDE SEQUENCE</scope>
</reference>
<dbReference type="InterPro" id="IPR038591">
    <property type="entry name" value="NolW-like_sf"/>
</dbReference>
<evidence type="ECO:0000259" key="5">
    <source>
        <dbReference type="Pfam" id="PF00263"/>
    </source>
</evidence>
<proteinExistence type="predicted"/>